<proteinExistence type="inferred from homology"/>
<dbReference type="InterPro" id="IPR002634">
    <property type="entry name" value="BolA"/>
</dbReference>
<gene>
    <name evidence="2" type="ORF">GCM10011365_22270</name>
</gene>
<dbReference type="PIRSF" id="PIRSF003113">
    <property type="entry name" value="BolA"/>
    <property type="match status" value="1"/>
</dbReference>
<evidence type="ECO:0000256" key="1">
    <source>
        <dbReference type="RuleBase" id="RU003860"/>
    </source>
</evidence>
<dbReference type="Gene3D" id="3.30.300.90">
    <property type="entry name" value="BolA-like"/>
    <property type="match status" value="1"/>
</dbReference>
<dbReference type="PANTHER" id="PTHR46230">
    <property type="match status" value="1"/>
</dbReference>
<dbReference type="InterPro" id="IPR036065">
    <property type="entry name" value="BolA-like_sf"/>
</dbReference>
<dbReference type="GO" id="GO:0016226">
    <property type="term" value="P:iron-sulfur cluster assembly"/>
    <property type="evidence" value="ECO:0007669"/>
    <property type="project" value="TreeGrafter"/>
</dbReference>
<comment type="caution">
    <text evidence="2">The sequence shown here is derived from an EMBL/GenBank/DDBJ whole genome shotgun (WGS) entry which is preliminary data.</text>
</comment>
<evidence type="ECO:0000313" key="2">
    <source>
        <dbReference type="EMBL" id="GGG00562.1"/>
    </source>
</evidence>
<evidence type="ECO:0000313" key="3">
    <source>
        <dbReference type="Proteomes" id="UP000605253"/>
    </source>
</evidence>
<dbReference type="Proteomes" id="UP000605253">
    <property type="component" value="Unassembled WGS sequence"/>
</dbReference>
<dbReference type="AlphaFoldDB" id="A0A917CZ44"/>
<dbReference type="SUPFAM" id="SSF82657">
    <property type="entry name" value="BolA-like"/>
    <property type="match status" value="1"/>
</dbReference>
<dbReference type="PANTHER" id="PTHR46230:SF7">
    <property type="entry name" value="BOLA-LIKE PROTEIN 1"/>
    <property type="match status" value="1"/>
</dbReference>
<protein>
    <submittedName>
        <fullName evidence="2">BolA family transcriptional regulator</fullName>
    </submittedName>
</protein>
<accession>A0A917CZ44</accession>
<name>A0A917CZ44_9GAMM</name>
<sequence>MEKHQETRELIEQTLRYWGAQSVKVTDNSHLHIGHEGAKSGGGHFAAMVVSSQFAGMNRLKRHRLVHQQVKELWDNGRIHALEVEALTPEEQP</sequence>
<reference evidence="2" key="1">
    <citation type="journal article" date="2014" name="Int. J. Syst. Evol. Microbiol.">
        <title>Complete genome sequence of Corynebacterium casei LMG S-19264T (=DSM 44701T), isolated from a smear-ripened cheese.</title>
        <authorList>
            <consortium name="US DOE Joint Genome Institute (JGI-PGF)"/>
            <person name="Walter F."/>
            <person name="Albersmeier A."/>
            <person name="Kalinowski J."/>
            <person name="Ruckert C."/>
        </authorList>
    </citation>
    <scope>NUCLEOTIDE SEQUENCE</scope>
    <source>
        <strain evidence="2">CGMCC 1.12181</strain>
    </source>
</reference>
<keyword evidence="3" id="KW-1185">Reference proteome</keyword>
<comment type="similarity">
    <text evidence="1">Belongs to the BolA/IbaG family.</text>
</comment>
<dbReference type="Pfam" id="PF01722">
    <property type="entry name" value="BolA"/>
    <property type="match status" value="1"/>
</dbReference>
<organism evidence="2 3">
    <name type="scientific">Marinicella pacifica</name>
    <dbReference type="NCBI Taxonomy" id="1171543"/>
    <lineage>
        <taxon>Bacteria</taxon>
        <taxon>Pseudomonadati</taxon>
        <taxon>Pseudomonadota</taxon>
        <taxon>Gammaproteobacteria</taxon>
        <taxon>Lysobacterales</taxon>
        <taxon>Marinicellaceae</taxon>
        <taxon>Marinicella</taxon>
    </lineage>
</organism>
<dbReference type="EMBL" id="BMEO01000012">
    <property type="protein sequence ID" value="GGG00562.1"/>
    <property type="molecule type" value="Genomic_DNA"/>
</dbReference>
<reference evidence="2" key="2">
    <citation type="submission" date="2020-09" db="EMBL/GenBank/DDBJ databases">
        <authorList>
            <person name="Sun Q."/>
            <person name="Zhou Y."/>
        </authorList>
    </citation>
    <scope>NUCLEOTIDE SEQUENCE</scope>
    <source>
        <strain evidence="2">CGMCC 1.12181</strain>
    </source>
</reference>